<dbReference type="SUPFAM" id="SSF49503">
    <property type="entry name" value="Cupredoxins"/>
    <property type="match status" value="1"/>
</dbReference>
<dbReference type="GO" id="GO:0005507">
    <property type="term" value="F:copper ion binding"/>
    <property type="evidence" value="ECO:0007669"/>
    <property type="project" value="InterPro"/>
</dbReference>
<dbReference type="OrthoDB" id="2121828at2759"/>
<dbReference type="GO" id="GO:0006826">
    <property type="term" value="P:iron ion transport"/>
    <property type="evidence" value="ECO:0007669"/>
    <property type="project" value="TreeGrafter"/>
</dbReference>
<evidence type="ECO:0000259" key="2">
    <source>
        <dbReference type="Pfam" id="PF07732"/>
    </source>
</evidence>
<comment type="similarity">
    <text evidence="1">Belongs to the multicopper oxidase family.</text>
</comment>
<name>A0A232FHC9_9HYME</name>
<dbReference type="STRING" id="543379.A0A232FHC9"/>
<protein>
    <recommendedName>
        <fullName evidence="2">Plastocyanin-like domain-containing protein</fullName>
    </recommendedName>
</protein>
<dbReference type="AlphaFoldDB" id="A0A232FHC9"/>
<dbReference type="Pfam" id="PF07732">
    <property type="entry name" value="Cu-oxidase_3"/>
    <property type="match status" value="1"/>
</dbReference>
<dbReference type="GO" id="GO:0016491">
    <property type="term" value="F:oxidoreductase activity"/>
    <property type="evidence" value="ECO:0007669"/>
    <property type="project" value="TreeGrafter"/>
</dbReference>
<gene>
    <name evidence="3" type="ORF">TSAR_011222</name>
</gene>
<dbReference type="Gene3D" id="2.60.40.420">
    <property type="entry name" value="Cupredoxins - blue copper proteins"/>
    <property type="match status" value="1"/>
</dbReference>
<sequence>ACQVCTPNATNTVWSHCQCVLADGVERGILTANRMIPGPSIQVCEGDKVVIDVENHMEGMEVTIHWHGIWQKGSQYYDGVPFVTQCPIQQGTTFRILKICIIPKI</sequence>
<feature type="non-terminal residue" evidence="3">
    <location>
        <position position="1"/>
    </location>
</feature>
<accession>A0A232FHC9</accession>
<dbReference type="GO" id="GO:0005886">
    <property type="term" value="C:plasma membrane"/>
    <property type="evidence" value="ECO:0007669"/>
    <property type="project" value="TreeGrafter"/>
</dbReference>
<comment type="caution">
    <text evidence="3">The sequence shown here is derived from an EMBL/GenBank/DDBJ whole genome shotgun (WGS) entry which is preliminary data.</text>
</comment>
<dbReference type="Proteomes" id="UP000215335">
    <property type="component" value="Unassembled WGS sequence"/>
</dbReference>
<dbReference type="InterPro" id="IPR045087">
    <property type="entry name" value="Cu-oxidase_fam"/>
</dbReference>
<feature type="domain" description="Plastocyanin-like" evidence="2">
    <location>
        <begin position="18"/>
        <end position="95"/>
    </location>
</feature>
<reference evidence="3 4" key="1">
    <citation type="journal article" date="2017" name="Curr. Biol.">
        <title>The Evolution of Venom by Co-option of Single-Copy Genes.</title>
        <authorList>
            <person name="Martinson E.O."/>
            <person name="Mrinalini"/>
            <person name="Kelkar Y.D."/>
            <person name="Chang C.H."/>
            <person name="Werren J.H."/>
        </authorList>
    </citation>
    <scope>NUCLEOTIDE SEQUENCE [LARGE SCALE GENOMIC DNA]</scope>
    <source>
        <strain evidence="3 4">Alberta</strain>
        <tissue evidence="3">Whole body</tissue>
    </source>
</reference>
<dbReference type="InterPro" id="IPR008972">
    <property type="entry name" value="Cupredoxin"/>
</dbReference>
<dbReference type="PANTHER" id="PTHR11709">
    <property type="entry name" value="MULTI-COPPER OXIDASE"/>
    <property type="match status" value="1"/>
</dbReference>
<keyword evidence="4" id="KW-1185">Reference proteome</keyword>
<evidence type="ECO:0000313" key="3">
    <source>
        <dbReference type="EMBL" id="OXU30144.1"/>
    </source>
</evidence>
<evidence type="ECO:0000256" key="1">
    <source>
        <dbReference type="ARBA" id="ARBA00010609"/>
    </source>
</evidence>
<organism evidence="3 4">
    <name type="scientific">Trichomalopsis sarcophagae</name>
    <dbReference type="NCBI Taxonomy" id="543379"/>
    <lineage>
        <taxon>Eukaryota</taxon>
        <taxon>Metazoa</taxon>
        <taxon>Ecdysozoa</taxon>
        <taxon>Arthropoda</taxon>
        <taxon>Hexapoda</taxon>
        <taxon>Insecta</taxon>
        <taxon>Pterygota</taxon>
        <taxon>Neoptera</taxon>
        <taxon>Endopterygota</taxon>
        <taxon>Hymenoptera</taxon>
        <taxon>Apocrita</taxon>
        <taxon>Proctotrupomorpha</taxon>
        <taxon>Chalcidoidea</taxon>
        <taxon>Pteromalidae</taxon>
        <taxon>Pteromalinae</taxon>
        <taxon>Trichomalopsis</taxon>
    </lineage>
</organism>
<proteinExistence type="inferred from homology"/>
<dbReference type="EMBL" id="NNAY01000189">
    <property type="protein sequence ID" value="OXU30144.1"/>
    <property type="molecule type" value="Genomic_DNA"/>
</dbReference>
<dbReference type="InterPro" id="IPR011707">
    <property type="entry name" value="Cu-oxidase-like_N"/>
</dbReference>
<dbReference type="PANTHER" id="PTHR11709:SF232">
    <property type="entry name" value="STRAW, ISOFORM G"/>
    <property type="match status" value="1"/>
</dbReference>
<evidence type="ECO:0000313" key="4">
    <source>
        <dbReference type="Proteomes" id="UP000215335"/>
    </source>
</evidence>